<comment type="function">
    <text evidence="6">Plays an essential role in the assembly of succinate dehydrogenase (SDH), an enzyme complex (also referred to as respiratory complex II) that is a component of both the tricarboxylic acid (TCA) cycle and the mitochondrial electron transport chain, and which couples the oxidation of succinate to fumarate with the reduction of ubiquinone (coenzyme Q) to ubiquinol. Promotes maturation of the iron-sulfur protein subunit of the SDH catalytic dimer, protecting it from the deleterious effects of oxidants. May act together with SDHAF1.</text>
</comment>
<dbReference type="GO" id="GO:0005758">
    <property type="term" value="C:mitochondrial intermembrane space"/>
    <property type="evidence" value="ECO:0007669"/>
    <property type="project" value="TreeGrafter"/>
</dbReference>
<dbReference type="CDD" id="cd20270">
    <property type="entry name" value="Complex1_LYR_SDHAF3_LYRM10"/>
    <property type="match status" value="1"/>
</dbReference>
<keyword evidence="9" id="KW-1185">Reference proteome</keyword>
<dbReference type="EMBL" id="JAEHOD010000067">
    <property type="protein sequence ID" value="KAG2432372.1"/>
    <property type="molecule type" value="Genomic_DNA"/>
</dbReference>
<dbReference type="Proteomes" id="UP000613740">
    <property type="component" value="Unassembled WGS sequence"/>
</dbReference>
<dbReference type="GO" id="GO:0006105">
    <property type="term" value="P:succinate metabolic process"/>
    <property type="evidence" value="ECO:0007669"/>
    <property type="project" value="TreeGrafter"/>
</dbReference>
<keyword evidence="4 6" id="KW-0496">Mitochondrion</keyword>
<comment type="caution">
    <text evidence="8">The sequence shown here is derived from an EMBL/GenBank/DDBJ whole genome shotgun (WGS) entry which is preliminary data.</text>
</comment>
<evidence type="ECO:0000313" key="8">
    <source>
        <dbReference type="EMBL" id="KAG2432372.1"/>
    </source>
</evidence>
<dbReference type="Pfam" id="PF13233">
    <property type="entry name" value="Complex1_LYR_2"/>
    <property type="match status" value="1"/>
</dbReference>
<evidence type="ECO:0000256" key="6">
    <source>
        <dbReference type="RuleBase" id="RU368039"/>
    </source>
</evidence>
<protein>
    <recommendedName>
        <fullName evidence="6">Succinate dehydrogenase assembly factor 3</fullName>
        <shortName evidence="6">SDH assembly factor 3</shortName>
        <shortName evidence="6">SDHAF3</shortName>
    </recommendedName>
</protein>
<reference evidence="8" key="1">
    <citation type="journal article" date="2020" name="bioRxiv">
        <title>Comparative genomics of Chlamydomonas.</title>
        <authorList>
            <person name="Craig R.J."/>
            <person name="Hasan A.R."/>
            <person name="Ness R.W."/>
            <person name="Keightley P.D."/>
        </authorList>
    </citation>
    <scope>NUCLEOTIDE SEQUENCE</scope>
    <source>
        <strain evidence="8">CCAP 11/173</strain>
    </source>
</reference>
<evidence type="ECO:0000256" key="2">
    <source>
        <dbReference type="ARBA" id="ARBA00006020"/>
    </source>
</evidence>
<comment type="subcellular location">
    <subcellularLocation>
        <location evidence="1 6">Mitochondrion matrix</location>
    </subcellularLocation>
</comment>
<dbReference type="PANTHER" id="PTHR13137:SF6">
    <property type="entry name" value="SUCCINATE DEHYDROGENASE ASSEMBLY FACTOR 3, MITOCHONDRIAL"/>
    <property type="match status" value="1"/>
</dbReference>
<dbReference type="PANTHER" id="PTHR13137">
    <property type="entry name" value="DC11 ACN9 HOMOLOG"/>
    <property type="match status" value="1"/>
</dbReference>
<dbReference type="AlphaFoldDB" id="A0A835VWY0"/>
<evidence type="ECO:0000256" key="1">
    <source>
        <dbReference type="ARBA" id="ARBA00004305"/>
    </source>
</evidence>
<comment type="subunit">
    <text evidence="6">Interacts with the iron-sulfur protein subunit within the SDH catalytic dimer.</text>
</comment>
<evidence type="ECO:0000256" key="5">
    <source>
        <dbReference type="ARBA" id="ARBA00023186"/>
    </source>
</evidence>
<sequence length="137" mass="15172">MSTGANPRTLAQPVLQLFRDVMKLHRERLPPPMRDLGDSYARAEFRSHLRGKTTMEQWKQFVREWQLYVSTLRGDEQAAASADANVARVFELLSDDQRKRVELLQKELKDRTSGGGSGDDSGDAGSSSGGGARGAHQ</sequence>
<dbReference type="InterPro" id="IPR008381">
    <property type="entry name" value="SDHAF3/Sdh7"/>
</dbReference>
<keyword evidence="5 6" id="KW-0143">Chaperone</keyword>
<feature type="region of interest" description="Disordered" evidence="7">
    <location>
        <begin position="107"/>
        <end position="137"/>
    </location>
</feature>
<comment type="similarity">
    <text evidence="2 6">Belongs to the complex I LYR family. SDHAF3 subfamily.</text>
</comment>
<gene>
    <name evidence="8" type="ORF">HYH02_012945</name>
</gene>
<evidence type="ECO:0000256" key="4">
    <source>
        <dbReference type="ARBA" id="ARBA00023128"/>
    </source>
</evidence>
<dbReference type="OrthoDB" id="278329at2759"/>
<keyword evidence="3" id="KW-0809">Transit peptide</keyword>
<proteinExistence type="inferred from homology"/>
<name>A0A835VWY0_9CHLO</name>
<evidence type="ECO:0000256" key="3">
    <source>
        <dbReference type="ARBA" id="ARBA00022946"/>
    </source>
</evidence>
<evidence type="ECO:0000313" key="9">
    <source>
        <dbReference type="Proteomes" id="UP000613740"/>
    </source>
</evidence>
<dbReference type="GO" id="GO:0034553">
    <property type="term" value="P:mitochondrial respiratory chain complex II assembly"/>
    <property type="evidence" value="ECO:0007669"/>
    <property type="project" value="UniProtKB-UniRule"/>
</dbReference>
<evidence type="ECO:0000256" key="7">
    <source>
        <dbReference type="SAM" id="MobiDB-lite"/>
    </source>
</evidence>
<organism evidence="8 9">
    <name type="scientific">Chlamydomonas schloesseri</name>
    <dbReference type="NCBI Taxonomy" id="2026947"/>
    <lineage>
        <taxon>Eukaryota</taxon>
        <taxon>Viridiplantae</taxon>
        <taxon>Chlorophyta</taxon>
        <taxon>core chlorophytes</taxon>
        <taxon>Chlorophyceae</taxon>
        <taxon>CS clade</taxon>
        <taxon>Chlamydomonadales</taxon>
        <taxon>Chlamydomonadaceae</taxon>
        <taxon>Chlamydomonas</taxon>
    </lineage>
</organism>
<accession>A0A835VWY0</accession>
<dbReference type="GO" id="GO:0005759">
    <property type="term" value="C:mitochondrial matrix"/>
    <property type="evidence" value="ECO:0007669"/>
    <property type="project" value="UniProtKB-SubCell"/>
</dbReference>
<feature type="compositionally biased region" description="Gly residues" evidence="7">
    <location>
        <begin position="127"/>
        <end position="137"/>
    </location>
</feature>